<dbReference type="AlphaFoldDB" id="A0A8J6EDY1"/>
<gene>
    <name evidence="4" type="ORF">GDO78_015086</name>
</gene>
<feature type="compositionally biased region" description="Basic and acidic residues" evidence="2">
    <location>
        <begin position="101"/>
        <end position="116"/>
    </location>
</feature>
<organism evidence="4 5">
    <name type="scientific">Eleutherodactylus coqui</name>
    <name type="common">Puerto Rican coqui</name>
    <dbReference type="NCBI Taxonomy" id="57060"/>
    <lineage>
        <taxon>Eukaryota</taxon>
        <taxon>Metazoa</taxon>
        <taxon>Chordata</taxon>
        <taxon>Craniata</taxon>
        <taxon>Vertebrata</taxon>
        <taxon>Euteleostomi</taxon>
        <taxon>Amphibia</taxon>
        <taxon>Batrachia</taxon>
        <taxon>Anura</taxon>
        <taxon>Neobatrachia</taxon>
        <taxon>Hyloidea</taxon>
        <taxon>Eleutherodactylidae</taxon>
        <taxon>Eleutherodactylinae</taxon>
        <taxon>Eleutherodactylus</taxon>
        <taxon>Eleutherodactylus</taxon>
    </lineage>
</organism>
<sequence>MTSVRQEVRYHRLQGEENDEQEEVTVHLYSQSSRPVVQARRRHAAVRICSSLLLLAVAIGFVLYELEYGRPESPSAKQSFHDHLDPPWNISTLEIDHHDVHHHSEKEHEGHQHGGDEQIGSLPPSHSHSAGTYHHAATLTDSESCSRVARDVLQADGSVFDAGIAAVLCLAVVHPHAVSLGGIFSSIYIIGKTQNASVLNAVPSKASPISYGIPALLQGLWLLHQKHGRKPWADLFSPAIDLANRGFLVDSSLHAALEKNQDKARSSEGLQGLFYDQKILKRMGASVVNVQLGNVLEIAKAMSDSALPDVLIQNLLSDIQSADREKFREALSEVHLKGEDPVQIQLDGLTLYSSSAPTAGRILTTSVQEVYQNGRINVSSTISKLLINVSKTMYSMGHAWPPGNRSGGPQMQPHLALVGSNVLVADADGDVLLIALTMNSTFGSGFVSPSTGILLSDFVGGASSAAYAPLSFWACPSLLSFGDYNDVVGLTGRGGSALPFTLAHVLLSHILLQRELTESINGTLTDLWPGDTDPWLKYFGLQSSEHETVMAVEVRAEHVHVVTSQNCSCHPAGL</sequence>
<dbReference type="SUPFAM" id="SSF56235">
    <property type="entry name" value="N-terminal nucleophile aminohydrolases (Ntn hydrolases)"/>
    <property type="match status" value="1"/>
</dbReference>
<reference evidence="4" key="1">
    <citation type="thesis" date="2020" institute="ProQuest LLC" country="789 East Eisenhower Parkway, Ann Arbor, MI, USA">
        <title>Comparative Genomics and Chromosome Evolution.</title>
        <authorList>
            <person name="Mudd A.B."/>
        </authorList>
    </citation>
    <scope>NUCLEOTIDE SEQUENCE</scope>
    <source>
        <strain evidence="4">HN-11 Male</strain>
        <tissue evidence="4">Kidney and liver</tissue>
    </source>
</reference>
<keyword evidence="3" id="KW-0472">Membrane</keyword>
<keyword evidence="3" id="KW-1133">Transmembrane helix</keyword>
<dbReference type="EMBL" id="WNTK01001440">
    <property type="protein sequence ID" value="KAG9467364.1"/>
    <property type="molecule type" value="Genomic_DNA"/>
</dbReference>
<comment type="similarity">
    <text evidence="1">Belongs to the gamma-glutamyltransferase family.</text>
</comment>
<evidence type="ECO:0000256" key="2">
    <source>
        <dbReference type="SAM" id="MobiDB-lite"/>
    </source>
</evidence>
<dbReference type="Pfam" id="PF01019">
    <property type="entry name" value="G_glu_transpept"/>
    <property type="match status" value="1"/>
</dbReference>
<dbReference type="PANTHER" id="PTHR47278:SF1">
    <property type="entry name" value="GLUTATHIONE HYDROLASE 6"/>
    <property type="match status" value="1"/>
</dbReference>
<dbReference type="InterPro" id="IPR052688">
    <property type="entry name" value="Gamma-glutamyltransfase"/>
</dbReference>
<feature type="transmembrane region" description="Helical" evidence="3">
    <location>
        <begin position="44"/>
        <end position="64"/>
    </location>
</feature>
<evidence type="ECO:0000256" key="1">
    <source>
        <dbReference type="ARBA" id="ARBA00009381"/>
    </source>
</evidence>
<dbReference type="InterPro" id="IPR029055">
    <property type="entry name" value="Ntn_hydrolases_N"/>
</dbReference>
<dbReference type="Proteomes" id="UP000770717">
    <property type="component" value="Unassembled WGS sequence"/>
</dbReference>
<dbReference type="PANTHER" id="PTHR47278">
    <property type="entry name" value="GLUTATHIONE HYDROLASE 6"/>
    <property type="match status" value="1"/>
</dbReference>
<accession>A0A8J6EDY1</accession>
<proteinExistence type="inferred from homology"/>
<protein>
    <recommendedName>
        <fullName evidence="6">Gamma-glutamyltransferase 7</fullName>
    </recommendedName>
</protein>
<evidence type="ECO:0000313" key="4">
    <source>
        <dbReference type="EMBL" id="KAG9467364.1"/>
    </source>
</evidence>
<evidence type="ECO:0000256" key="3">
    <source>
        <dbReference type="SAM" id="Phobius"/>
    </source>
</evidence>
<comment type="caution">
    <text evidence="4">The sequence shown here is derived from an EMBL/GenBank/DDBJ whole genome shotgun (WGS) entry which is preliminary data.</text>
</comment>
<evidence type="ECO:0008006" key="6">
    <source>
        <dbReference type="Google" id="ProtNLM"/>
    </source>
</evidence>
<dbReference type="GO" id="GO:0070062">
    <property type="term" value="C:extracellular exosome"/>
    <property type="evidence" value="ECO:0007669"/>
    <property type="project" value="TreeGrafter"/>
</dbReference>
<feature type="region of interest" description="Disordered" evidence="2">
    <location>
        <begin position="101"/>
        <end position="135"/>
    </location>
</feature>
<dbReference type="Gene3D" id="3.60.20.40">
    <property type="match status" value="1"/>
</dbReference>
<dbReference type="InterPro" id="IPR043137">
    <property type="entry name" value="GGT_ssub_C"/>
</dbReference>
<keyword evidence="3" id="KW-0812">Transmembrane</keyword>
<name>A0A8J6EDY1_ELECQ</name>
<keyword evidence="5" id="KW-1185">Reference proteome</keyword>
<dbReference type="PRINTS" id="PR01210">
    <property type="entry name" value="GGTRANSPTASE"/>
</dbReference>
<dbReference type="OrthoDB" id="1081007at2759"/>
<evidence type="ECO:0000313" key="5">
    <source>
        <dbReference type="Proteomes" id="UP000770717"/>
    </source>
</evidence>